<dbReference type="EMBL" id="LGHJ01000006">
    <property type="protein sequence ID" value="KPL78126.1"/>
    <property type="molecule type" value="Genomic_DNA"/>
</dbReference>
<name>A0A0P6XSI6_9CHLR</name>
<keyword evidence="3" id="KW-1185">Reference proteome</keyword>
<dbReference type="PATRIC" id="fig|360411.5.peg.485"/>
<dbReference type="Proteomes" id="UP000050514">
    <property type="component" value="Unassembled WGS sequence"/>
</dbReference>
<dbReference type="InterPro" id="IPR008254">
    <property type="entry name" value="Flavodoxin/NO_synth"/>
</dbReference>
<dbReference type="InterPro" id="IPR029039">
    <property type="entry name" value="Flavoprotein-like_sf"/>
</dbReference>
<dbReference type="PROSITE" id="PS50902">
    <property type="entry name" value="FLAVODOXIN_LIKE"/>
    <property type="match status" value="1"/>
</dbReference>
<dbReference type="GO" id="GO:0009055">
    <property type="term" value="F:electron transfer activity"/>
    <property type="evidence" value="ECO:0007669"/>
    <property type="project" value="InterPro"/>
</dbReference>
<dbReference type="STRING" id="360411.AC812_01495"/>
<dbReference type="SUPFAM" id="SSF52218">
    <property type="entry name" value="Flavoproteins"/>
    <property type="match status" value="1"/>
</dbReference>
<protein>
    <recommendedName>
        <fullName evidence="1">Flavodoxin-like domain-containing protein</fullName>
    </recommendedName>
</protein>
<comment type="caution">
    <text evidence="2">The sequence shown here is derived from an EMBL/GenBank/DDBJ whole genome shotgun (WGS) entry which is preliminary data.</text>
</comment>
<dbReference type="InterPro" id="IPR001226">
    <property type="entry name" value="Flavodoxin_CS"/>
</dbReference>
<proteinExistence type="predicted"/>
<evidence type="ECO:0000313" key="2">
    <source>
        <dbReference type="EMBL" id="KPL78126.1"/>
    </source>
</evidence>
<dbReference type="Gene3D" id="3.40.50.360">
    <property type="match status" value="1"/>
</dbReference>
<evidence type="ECO:0000313" key="3">
    <source>
        <dbReference type="Proteomes" id="UP000050514"/>
    </source>
</evidence>
<evidence type="ECO:0000259" key="1">
    <source>
        <dbReference type="PROSITE" id="PS50902"/>
    </source>
</evidence>
<sequence>MQILIVYDSFFGNTEQIARQIGEALDKTHKVETVRAGDATAEMTTAAELLIVGSPTRGFRPSEDTARFLDLFGRGSLDGKKVAAFDTRIPVETIQSGLLRFIVNKGGYAAPAIAKKLERSGARLIAPPEGFFVNGTEGPLKEGELERAAAWARSLISG</sequence>
<gene>
    <name evidence="2" type="ORF">AC812_01495</name>
</gene>
<dbReference type="GO" id="GO:0010181">
    <property type="term" value="F:FMN binding"/>
    <property type="evidence" value="ECO:0007669"/>
    <property type="project" value="InterPro"/>
</dbReference>
<dbReference type="PROSITE" id="PS00201">
    <property type="entry name" value="FLAVODOXIN"/>
    <property type="match status" value="1"/>
</dbReference>
<dbReference type="RefSeq" id="WP_061913082.1">
    <property type="nucleotide sequence ID" value="NZ_DF967971.1"/>
</dbReference>
<dbReference type="OrthoDB" id="9790745at2"/>
<dbReference type="AlphaFoldDB" id="A0A0P6XSI6"/>
<dbReference type="Pfam" id="PF00258">
    <property type="entry name" value="Flavodoxin_1"/>
    <property type="match status" value="1"/>
</dbReference>
<organism evidence="2 3">
    <name type="scientific">Bellilinea caldifistulae</name>
    <dbReference type="NCBI Taxonomy" id="360411"/>
    <lineage>
        <taxon>Bacteria</taxon>
        <taxon>Bacillati</taxon>
        <taxon>Chloroflexota</taxon>
        <taxon>Anaerolineae</taxon>
        <taxon>Anaerolineales</taxon>
        <taxon>Anaerolineaceae</taxon>
        <taxon>Bellilinea</taxon>
    </lineage>
</organism>
<accession>A0A0P6XSI6</accession>
<feature type="domain" description="Flavodoxin-like" evidence="1">
    <location>
        <begin position="3"/>
        <end position="156"/>
    </location>
</feature>
<reference evidence="2 3" key="1">
    <citation type="submission" date="2015-07" db="EMBL/GenBank/DDBJ databases">
        <title>Draft genome of Bellilinea caldifistulae DSM 17877.</title>
        <authorList>
            <person name="Hemp J."/>
            <person name="Ward L.M."/>
            <person name="Pace L.A."/>
            <person name="Fischer W.W."/>
        </authorList>
    </citation>
    <scope>NUCLEOTIDE SEQUENCE [LARGE SCALE GENOMIC DNA]</scope>
    <source>
        <strain evidence="2 3">GOMI-1</strain>
    </source>
</reference>